<keyword evidence="4" id="KW-1185">Reference proteome</keyword>
<dbReference type="InterPro" id="IPR054707">
    <property type="entry name" value="DhpH_subs-bd"/>
</dbReference>
<dbReference type="InterPro" id="IPR002938">
    <property type="entry name" value="FAD-bd"/>
</dbReference>
<dbReference type="PANTHER" id="PTHR47469:SF2">
    <property type="entry name" value="OS06G0597600 PROTEIN"/>
    <property type="match status" value="1"/>
</dbReference>
<evidence type="ECO:0000313" key="4">
    <source>
        <dbReference type="Proteomes" id="UP000184387"/>
    </source>
</evidence>
<dbReference type="SUPFAM" id="SSF51905">
    <property type="entry name" value="FAD/NAD(P)-binding domain"/>
    <property type="match status" value="1"/>
</dbReference>
<dbReference type="OrthoDB" id="5499180at2"/>
<dbReference type="EMBL" id="FQZF01000024">
    <property type="protein sequence ID" value="SHJ90023.1"/>
    <property type="molecule type" value="Genomic_DNA"/>
</dbReference>
<evidence type="ECO:0000259" key="2">
    <source>
        <dbReference type="Pfam" id="PF22607"/>
    </source>
</evidence>
<dbReference type="InterPro" id="IPR053212">
    <property type="entry name" value="DHP_3-monooxygenase"/>
</dbReference>
<dbReference type="SUPFAM" id="SSF54373">
    <property type="entry name" value="FAD-linked reductases, C-terminal domain"/>
    <property type="match status" value="1"/>
</dbReference>
<dbReference type="Pfam" id="PF22607">
    <property type="entry name" value="FAD_binding-like"/>
    <property type="match status" value="1"/>
</dbReference>
<dbReference type="InterPro" id="IPR036188">
    <property type="entry name" value="FAD/NAD-bd_sf"/>
</dbReference>
<accession>A0A1M6N370</accession>
<dbReference type="STRING" id="198092.SAMN02745194_03682"/>
<dbReference type="Proteomes" id="UP000184387">
    <property type="component" value="Unassembled WGS sequence"/>
</dbReference>
<name>A0A1M6N370_9PROT</name>
<dbReference type="Gene3D" id="3.50.50.60">
    <property type="entry name" value="FAD/NAD(P)-binding domain"/>
    <property type="match status" value="2"/>
</dbReference>
<dbReference type="AlphaFoldDB" id="A0A1M6N370"/>
<sequence>MRKLRIAVAGGSLGGLFAAILLRLDGHEVRVFERSAGGLEGRGAGLVPQREVPEVLRQINAEELAGVGVVARDRIFLDAAGGIAHREATPQMQVSWDRLYGAVRGRLADSDYRLGRAVQGATQTSTEAVLHFADGSSEAADLVLGADGIGSVLREAVTGLPSPNRYAGYVAWRGMVPERALPDGAAEMLLDRFAFHMMPRSQILGYLVTGPAGEMTRGDRRYNWVWYRRVLPAELGEVLTDSSGHAHPFSLAPGQVPEARAAGLRADAAALLPPPFAAAVQAEPRPFVQAIFDYEAPRMVSGRLALLGDAAFVARPHTAMGVAKAAGDAMALRTHLGRLPLGEALRAYGRERLPVGKVTVDYGRRLGAELG</sequence>
<dbReference type="NCBIfam" id="NF005566">
    <property type="entry name" value="PRK07236.1"/>
    <property type="match status" value="1"/>
</dbReference>
<protein>
    <submittedName>
        <fullName evidence="3">2-polyprenyl-6-methoxyphenol hydroxylase</fullName>
    </submittedName>
</protein>
<dbReference type="GO" id="GO:0071949">
    <property type="term" value="F:FAD binding"/>
    <property type="evidence" value="ECO:0007669"/>
    <property type="project" value="InterPro"/>
</dbReference>
<dbReference type="RefSeq" id="WP_073137407.1">
    <property type="nucleotide sequence ID" value="NZ_FQZF01000024.1"/>
</dbReference>
<reference evidence="3 4" key="1">
    <citation type="submission" date="2016-11" db="EMBL/GenBank/DDBJ databases">
        <authorList>
            <person name="Jaros S."/>
            <person name="Januszkiewicz K."/>
            <person name="Wedrychowicz H."/>
        </authorList>
    </citation>
    <scope>NUCLEOTIDE SEQUENCE [LARGE SCALE GENOMIC DNA]</scope>
    <source>
        <strain evidence="3 4">DSM 14916</strain>
    </source>
</reference>
<gene>
    <name evidence="3" type="ORF">SAMN02745194_03682</name>
</gene>
<proteinExistence type="predicted"/>
<dbReference type="PANTHER" id="PTHR47469">
    <property type="entry name" value="MONOOXYGENASE-LIKE"/>
    <property type="match status" value="1"/>
</dbReference>
<evidence type="ECO:0000313" key="3">
    <source>
        <dbReference type="EMBL" id="SHJ90023.1"/>
    </source>
</evidence>
<evidence type="ECO:0000259" key="1">
    <source>
        <dbReference type="Pfam" id="PF01494"/>
    </source>
</evidence>
<organism evidence="3 4">
    <name type="scientific">Muricoccus roseus</name>
    <dbReference type="NCBI Taxonomy" id="198092"/>
    <lineage>
        <taxon>Bacteria</taxon>
        <taxon>Pseudomonadati</taxon>
        <taxon>Pseudomonadota</taxon>
        <taxon>Alphaproteobacteria</taxon>
        <taxon>Acetobacterales</taxon>
        <taxon>Roseomonadaceae</taxon>
        <taxon>Muricoccus</taxon>
    </lineage>
</organism>
<dbReference type="PRINTS" id="PR00420">
    <property type="entry name" value="RNGMNOXGNASE"/>
</dbReference>
<dbReference type="Pfam" id="PF01494">
    <property type="entry name" value="FAD_binding_3"/>
    <property type="match status" value="1"/>
</dbReference>
<feature type="domain" description="FAD-binding" evidence="1">
    <location>
        <begin position="296"/>
        <end position="361"/>
    </location>
</feature>
<feature type="domain" description="2,6-dihydroxypyridine 3-monooxygenase substrate binding" evidence="2">
    <location>
        <begin position="166"/>
        <end position="293"/>
    </location>
</feature>